<dbReference type="OrthoDB" id="104841at2"/>
<name>A0A4Q7YPK5_9BACT</name>
<evidence type="ECO:0000256" key="2">
    <source>
        <dbReference type="ARBA" id="ARBA00022448"/>
    </source>
</evidence>
<keyword evidence="2 8" id="KW-0813">Transport</keyword>
<dbReference type="SUPFAM" id="SSF103473">
    <property type="entry name" value="MFS general substrate transporter"/>
    <property type="match status" value="1"/>
</dbReference>
<protein>
    <recommendedName>
        <fullName evidence="8">ADP,ATP carrier protein</fullName>
    </recommendedName>
</protein>
<feature type="transmembrane region" description="Helical" evidence="8">
    <location>
        <begin position="120"/>
        <end position="140"/>
    </location>
</feature>
<dbReference type="Proteomes" id="UP000292958">
    <property type="component" value="Unassembled WGS sequence"/>
</dbReference>
<dbReference type="GO" id="GO:0005524">
    <property type="term" value="F:ATP binding"/>
    <property type="evidence" value="ECO:0007669"/>
    <property type="project" value="UniProtKB-KW"/>
</dbReference>
<keyword evidence="10" id="KW-1185">Reference proteome</keyword>
<sequence length="464" mass="50688">MGAFDTKPDRVAYATSSVTNAASIGADLQPGKNLLERFLSVVCDVRPGEGPGALILTINLFTLLGAYYLLKIVRESLILAEGGAEVKAYSSAAQAIILLGVVPLYGWIGTQLNRNRLLRWSTLFFASNLLIFYFAGQAGARIGVVYYIWVGIFNVFTVAQLWAFATDLFSLEQGKRLFPLLGSGASAGAVAGAWIAGRLIKPLGPYKIMLIAVAALCICAALTRLAGYIITKRGGELEKKKDQATLSSEGGFELLMRDRYLMLIAILTVLLNIVSLSGDFIFGKLLVDQTNHVVGTGASLMKARKAYIGFYYASYYEWTNAVSLIIQTFLVSRIYKRFGVRGSLFVLPVISLATFVTILANPILQVVRVLKIAENSTNYSLQNTVRAALLLPTSREAKYKAKAAIETFCVRLGDVLQAGVIFIGTSLHFGVQAFAGMTLAITLLWLFVAFKLYQEHKQKVPEFH</sequence>
<feature type="transmembrane region" description="Helical" evidence="8">
    <location>
        <begin position="310"/>
        <end position="332"/>
    </location>
</feature>
<comment type="similarity">
    <text evidence="8">Belongs to the ADP/ATP translocase tlc family.</text>
</comment>
<feature type="transmembrane region" description="Helical" evidence="8">
    <location>
        <begin position="344"/>
        <end position="364"/>
    </location>
</feature>
<evidence type="ECO:0000256" key="4">
    <source>
        <dbReference type="ARBA" id="ARBA00022741"/>
    </source>
</evidence>
<evidence type="ECO:0000256" key="1">
    <source>
        <dbReference type="ARBA" id="ARBA00004141"/>
    </source>
</evidence>
<dbReference type="GO" id="GO:0005471">
    <property type="term" value="F:ATP:ADP antiporter activity"/>
    <property type="evidence" value="ECO:0007669"/>
    <property type="project" value="InterPro"/>
</dbReference>
<evidence type="ECO:0000256" key="5">
    <source>
        <dbReference type="ARBA" id="ARBA00022840"/>
    </source>
</evidence>
<comment type="caution">
    <text evidence="9">The sequence shown here is derived from an EMBL/GenBank/DDBJ whole genome shotgun (WGS) entry which is preliminary data.</text>
</comment>
<keyword evidence="6 8" id="KW-1133">Transmembrane helix</keyword>
<keyword evidence="3 8" id="KW-0812">Transmembrane</keyword>
<evidence type="ECO:0000256" key="8">
    <source>
        <dbReference type="RuleBase" id="RU363121"/>
    </source>
</evidence>
<keyword evidence="5 8" id="KW-0067">ATP-binding</keyword>
<keyword evidence="4 8" id="KW-0547">Nucleotide-binding</keyword>
<feature type="transmembrane region" description="Helical" evidence="8">
    <location>
        <begin position="90"/>
        <end position="108"/>
    </location>
</feature>
<dbReference type="EMBL" id="SHKW01000001">
    <property type="protein sequence ID" value="RZU38791.1"/>
    <property type="molecule type" value="Genomic_DNA"/>
</dbReference>
<evidence type="ECO:0000256" key="6">
    <source>
        <dbReference type="ARBA" id="ARBA00022989"/>
    </source>
</evidence>
<reference evidence="9 10" key="1">
    <citation type="submission" date="2019-02" db="EMBL/GenBank/DDBJ databases">
        <title>Genomic Encyclopedia of Archaeal and Bacterial Type Strains, Phase II (KMG-II): from individual species to whole genera.</title>
        <authorList>
            <person name="Goeker M."/>
        </authorList>
    </citation>
    <scope>NUCLEOTIDE SEQUENCE [LARGE SCALE GENOMIC DNA]</scope>
    <source>
        <strain evidence="9 10">DSM 18101</strain>
    </source>
</reference>
<organism evidence="9 10">
    <name type="scientific">Edaphobacter modestus</name>
    <dbReference type="NCBI Taxonomy" id="388466"/>
    <lineage>
        <taxon>Bacteria</taxon>
        <taxon>Pseudomonadati</taxon>
        <taxon>Acidobacteriota</taxon>
        <taxon>Terriglobia</taxon>
        <taxon>Terriglobales</taxon>
        <taxon>Acidobacteriaceae</taxon>
        <taxon>Edaphobacter</taxon>
    </lineage>
</organism>
<comment type="subcellular location">
    <subcellularLocation>
        <location evidence="1 8">Membrane</location>
        <topology evidence="1 8">Multi-pass membrane protein</topology>
    </subcellularLocation>
</comment>
<dbReference type="Gene3D" id="1.20.1250.20">
    <property type="entry name" value="MFS general substrate transporter like domains"/>
    <property type="match status" value="1"/>
</dbReference>
<evidence type="ECO:0000313" key="10">
    <source>
        <dbReference type="Proteomes" id="UP000292958"/>
    </source>
</evidence>
<evidence type="ECO:0000313" key="9">
    <source>
        <dbReference type="EMBL" id="RZU38791.1"/>
    </source>
</evidence>
<dbReference type="PANTHER" id="PTHR43596:SF1">
    <property type="entry name" value="ADP,ATP CARRIER PROTEIN"/>
    <property type="match status" value="1"/>
</dbReference>
<accession>A0A4Q7YPK5</accession>
<feature type="transmembrane region" description="Helical" evidence="8">
    <location>
        <begin position="208"/>
        <end position="231"/>
    </location>
</feature>
<evidence type="ECO:0000256" key="3">
    <source>
        <dbReference type="ARBA" id="ARBA00022692"/>
    </source>
</evidence>
<gene>
    <name evidence="9" type="ORF">BDD14_0069</name>
</gene>
<feature type="transmembrane region" description="Helical" evidence="8">
    <location>
        <begin position="260"/>
        <end position="282"/>
    </location>
</feature>
<feature type="transmembrane region" description="Helical" evidence="8">
    <location>
        <begin position="146"/>
        <end position="165"/>
    </location>
</feature>
<dbReference type="InterPro" id="IPR004667">
    <property type="entry name" value="ADP_ATP_car_bac_type"/>
</dbReference>
<dbReference type="Pfam" id="PF03219">
    <property type="entry name" value="TLC"/>
    <property type="match status" value="1"/>
</dbReference>
<dbReference type="AlphaFoldDB" id="A0A4Q7YPK5"/>
<evidence type="ECO:0000256" key="7">
    <source>
        <dbReference type="ARBA" id="ARBA00023136"/>
    </source>
</evidence>
<feature type="transmembrane region" description="Helical" evidence="8">
    <location>
        <begin position="429"/>
        <end position="450"/>
    </location>
</feature>
<feature type="transmembrane region" description="Helical" evidence="8">
    <location>
        <begin position="53"/>
        <end position="70"/>
    </location>
</feature>
<dbReference type="InterPro" id="IPR036259">
    <property type="entry name" value="MFS_trans_sf"/>
</dbReference>
<proteinExistence type="inferred from homology"/>
<dbReference type="GO" id="GO:0016020">
    <property type="term" value="C:membrane"/>
    <property type="evidence" value="ECO:0007669"/>
    <property type="project" value="UniProtKB-SubCell"/>
</dbReference>
<dbReference type="PANTHER" id="PTHR43596">
    <property type="entry name" value="ADP,ATP CARRIER PROTEIN"/>
    <property type="match status" value="1"/>
</dbReference>
<feature type="transmembrane region" description="Helical" evidence="8">
    <location>
        <begin position="177"/>
        <end position="196"/>
    </location>
</feature>
<keyword evidence="7 8" id="KW-0472">Membrane</keyword>